<organism evidence="1 2">
    <name type="scientific">Methylobacterium oryzae CBMB20</name>
    <dbReference type="NCBI Taxonomy" id="693986"/>
    <lineage>
        <taxon>Bacteria</taxon>
        <taxon>Pseudomonadati</taxon>
        <taxon>Pseudomonadota</taxon>
        <taxon>Alphaproteobacteria</taxon>
        <taxon>Hyphomicrobiales</taxon>
        <taxon>Methylobacteriaceae</taxon>
        <taxon>Methylobacterium</taxon>
    </lineage>
</organism>
<protein>
    <submittedName>
        <fullName evidence="1">Protein of unassigned function</fullName>
    </submittedName>
</protein>
<gene>
    <name evidence="1" type="ORF">MOC_1601</name>
</gene>
<reference evidence="1 2" key="1">
    <citation type="journal article" date="2014" name="PLoS ONE">
        <title>Genome Information of Methylobacterium oryzae, a Plant-Probiotic Methylotroph in the Phyllosphere.</title>
        <authorList>
            <person name="Kwak M.J."/>
            <person name="Jeong H."/>
            <person name="Madhaiyan M."/>
            <person name="Lee Y."/>
            <person name="Sa T.M."/>
            <person name="Oh T.K."/>
            <person name="Kim J.F."/>
        </authorList>
    </citation>
    <scope>NUCLEOTIDE SEQUENCE [LARGE SCALE GENOMIC DNA]</scope>
    <source>
        <strain evidence="1 2">CBMB20</strain>
    </source>
</reference>
<evidence type="ECO:0000313" key="1">
    <source>
        <dbReference type="EMBL" id="AIQ89356.1"/>
    </source>
</evidence>
<keyword evidence="2" id="KW-1185">Reference proteome</keyword>
<dbReference type="Proteomes" id="UP000029492">
    <property type="component" value="Chromosome"/>
</dbReference>
<dbReference type="HOGENOM" id="CLU_3119693_0_0_5"/>
<accession>A0A089NN70</accession>
<name>A0A089NN70_9HYPH</name>
<dbReference type="AlphaFoldDB" id="A0A089NN70"/>
<sequence length="50" mass="5974">MCIAKHRGIQHFDIQQKTAPSSDSRLILQKYFRLSTRYPYCVNRNTWSTL</sequence>
<proteinExistence type="predicted"/>
<dbReference type="EMBL" id="CP003811">
    <property type="protein sequence ID" value="AIQ89356.1"/>
    <property type="molecule type" value="Genomic_DNA"/>
</dbReference>
<evidence type="ECO:0000313" key="2">
    <source>
        <dbReference type="Proteomes" id="UP000029492"/>
    </source>
</evidence>
<dbReference type="KEGG" id="mor:MOC_1601"/>